<keyword evidence="6" id="KW-0449">Lipoprotein</keyword>
<keyword evidence="5" id="KW-0325">Glycoprotein</keyword>
<evidence type="ECO:0000256" key="2">
    <source>
        <dbReference type="ARBA" id="ARBA00009615"/>
    </source>
</evidence>
<feature type="signal peptide" evidence="8">
    <location>
        <begin position="1"/>
        <end position="23"/>
    </location>
</feature>
<feature type="region of interest" description="Disordered" evidence="7">
    <location>
        <begin position="343"/>
        <end position="467"/>
    </location>
</feature>
<gene>
    <name evidence="10" type="primary">SMKI05G2690</name>
    <name evidence="10" type="ORF">SMKI_05G2690</name>
</gene>
<name>A0AA35IXA4_SACMI</name>
<protein>
    <recommendedName>
        <fullName evidence="9">PA14 domain-containing protein</fullName>
    </recommendedName>
</protein>
<dbReference type="RefSeq" id="XP_056081769.1">
    <property type="nucleotide sequence ID" value="XM_056222038.1"/>
</dbReference>
<evidence type="ECO:0000256" key="7">
    <source>
        <dbReference type="SAM" id="MobiDB-lite"/>
    </source>
</evidence>
<evidence type="ECO:0000256" key="1">
    <source>
        <dbReference type="ARBA" id="ARBA00004589"/>
    </source>
</evidence>
<sequence length="1488" mass="155666">MTISNYLVSASFAFLALSGTVSATTEACLPTNKRKNGMNINFYEYALGDTSTYANPAYMAYEYANTTKIGSVTGQTSLSIYYNPPCSGTPTCSDDDSSSYPYPTHVWDVIKRENQPCYNVVPSKRDTTDCDPYAAYWSSDLFGFYTSPTNITVEMTGYFLPPESGDYTFTFGTADDSAVLSVGGEAAFRCCDQQSSVKSTSFTVDGVGSMGGPTIEGSVYMYAGYYYPIKIVFSNADSSATLPIEITFPNGTSIFNDFEGYVYSFESNVDQSDCTITDPSSHTIAAVARTRTKAWTGTYTTTHTQTSLYTGLNGLTTEETIFEIQTPTVVTSSFISSTESAVSSTSSHSENSSVSPSSTESAVGSTSSHTENISTSPSSTESAVGSTSSHTENSSTASSSTESTVSSTSFHSENSSTSTSSTESAVGSTSSHTENSSTASSSTESTVSSTSFHSENSSTSTSSSNHTIAAVARTSTKAWTGTYTTTHTQTSLYTGLNGLTTEETIFEIQTPTVVTSSFISSTESAVSSTSFHSENSSTSPSSTESAVGSTSSHSENSSTASSSTESTVSSTSSHSENSSVSPSSTESAVGSTSSHSENISTSPSSTESAVGSTSSHSENSSTASSSTESTVSSTSSHSENSSTASSSTEPTVSSTSSHSANISTSTSSSNHTIAAVARTSTKAWTGTYTTTHTQTSLYTGLNGLTTEETIFEIQTPTVVTSSFISSTESAVSSTSSHSENSSVSPSSTESAVGSTSSHSENISTSPSSTESAVGSTSSHTENSSTASSSTESTVSSTSFHSENSSTSTSSTESAVGSTSSHTENSSTASSSTESTVSSTSFHSENSSTSTSSSNHTIAAVARTSTKAWTGTYTTTHTQTSLYTGLNGLTTEETIFEIQTPTSTASFNVSSVYGSSVSTRSASNPTTITTTITSSQYEFTSSSFLVTITISSEATLFTESIASGTTVTEVTSSFDSLIDSTVSFTTSSAQPSITSSILSYIDSNTPVHQSKQTPITSSTTSFTGLTKYLSKPNAISTLGSLMGTDSIPSSSACSNQTGILTSFITSLKNQETATGFSLASLKTGSPDISESYILSSIKSIDSITESSYSITESFAHTKSYETFTSSTFTFPSSEPSQFHNSLFSSPRSTTKMRTRVNTSYKKSIFTGDSNSSVFTNRNSTPTSSSFSKSQIISIVSNTSGSYQGHTSAKNLTSFMKTTKRTTLVTITSCKFGTCSKTLSPSIISKATTTVGDISTEYTTWCPDISTKSKKKTTLVTLKMCNSNVCYETASPAIVTASKTTINGIATEYTTWCPISSSELKEQTAQVNVTYCTSSICFKTTNPAIVSTASTTKSGYVAIYPTRNPQTEKKVSTSGTTIGSEKCTKSKTITSENNMSSLPGPGYNKHTAPATNEISQNIKVSSALEVVYTKAELTSNLNTFSQQLSSTYTSSLLLSTTASLEISRYAGIANSLFSNSIFSVFIASLLTIFC</sequence>
<dbReference type="GO" id="GO:0098552">
    <property type="term" value="C:side of membrane"/>
    <property type="evidence" value="ECO:0007669"/>
    <property type="project" value="UniProtKB-KW"/>
</dbReference>
<evidence type="ECO:0000313" key="10">
    <source>
        <dbReference type="EMBL" id="CAI4038654.1"/>
    </source>
</evidence>
<dbReference type="Pfam" id="PF13928">
    <property type="entry name" value="Flocculin_t3"/>
    <property type="match status" value="2"/>
</dbReference>
<comment type="subcellular location">
    <subcellularLocation>
        <location evidence="1">Membrane</location>
        <topology evidence="1">Lipid-anchor</topology>
        <topology evidence="1">GPI-anchor</topology>
    </subcellularLocation>
</comment>
<evidence type="ECO:0000256" key="4">
    <source>
        <dbReference type="ARBA" id="ARBA00022729"/>
    </source>
</evidence>
<proteinExistence type="inferred from homology"/>
<evidence type="ECO:0000256" key="5">
    <source>
        <dbReference type="ARBA" id="ARBA00023180"/>
    </source>
</evidence>
<dbReference type="Pfam" id="PF07691">
    <property type="entry name" value="PA14"/>
    <property type="match status" value="1"/>
</dbReference>
<dbReference type="PROSITE" id="PS51820">
    <property type="entry name" value="PA14"/>
    <property type="match status" value="1"/>
</dbReference>
<keyword evidence="11" id="KW-1185">Reference proteome</keyword>
<dbReference type="InterPro" id="IPR001389">
    <property type="entry name" value="Flocculin"/>
</dbReference>
<organism evidence="10 11">
    <name type="scientific">Saccharomyces mikatae IFO 1815</name>
    <dbReference type="NCBI Taxonomy" id="226126"/>
    <lineage>
        <taxon>Eukaryota</taxon>
        <taxon>Fungi</taxon>
        <taxon>Dikarya</taxon>
        <taxon>Ascomycota</taxon>
        <taxon>Saccharomycotina</taxon>
        <taxon>Saccharomycetes</taxon>
        <taxon>Saccharomycetales</taxon>
        <taxon>Saccharomycetaceae</taxon>
        <taxon>Saccharomyces</taxon>
    </lineage>
</organism>
<dbReference type="EMBL" id="OX365761">
    <property type="protein sequence ID" value="CAI4038654.1"/>
    <property type="molecule type" value="Genomic_DNA"/>
</dbReference>
<accession>A0AA35IXA4</accession>
<dbReference type="InterPro" id="IPR025928">
    <property type="entry name" value="Flocculin_t3_rpt"/>
</dbReference>
<keyword evidence="3" id="KW-0336">GPI-anchor</keyword>
<feature type="region of interest" description="Disordered" evidence="7">
    <location>
        <begin position="732"/>
        <end position="856"/>
    </location>
</feature>
<evidence type="ECO:0000259" key="9">
    <source>
        <dbReference type="PROSITE" id="PS51820"/>
    </source>
</evidence>
<dbReference type="Gene3D" id="2.60.120.1560">
    <property type="match status" value="2"/>
</dbReference>
<feature type="region of interest" description="Disordered" evidence="7">
    <location>
        <begin position="529"/>
        <end position="672"/>
    </location>
</feature>
<reference evidence="10" key="1">
    <citation type="submission" date="2022-10" db="EMBL/GenBank/DDBJ databases">
        <authorList>
            <person name="Byrne P K."/>
        </authorList>
    </citation>
    <scope>NUCLEOTIDE SEQUENCE</scope>
    <source>
        <strain evidence="10">IFO1815</strain>
    </source>
</reference>
<evidence type="ECO:0000256" key="6">
    <source>
        <dbReference type="ARBA" id="ARBA00023288"/>
    </source>
</evidence>
<dbReference type="GO" id="GO:0000128">
    <property type="term" value="P:flocculation"/>
    <property type="evidence" value="ECO:0007669"/>
    <property type="project" value="InterPro"/>
</dbReference>
<keyword evidence="4 8" id="KW-0732">Signal</keyword>
<dbReference type="InterPro" id="IPR011658">
    <property type="entry name" value="PA14_dom"/>
</dbReference>
<dbReference type="SMART" id="SM00758">
    <property type="entry name" value="PA14"/>
    <property type="match status" value="1"/>
</dbReference>
<keyword evidence="3" id="KW-0472">Membrane</keyword>
<dbReference type="Proteomes" id="UP001161438">
    <property type="component" value="Chromosome 5"/>
</dbReference>
<comment type="similarity">
    <text evidence="2">Belongs to the flocculin family.</text>
</comment>
<feature type="domain" description="PA14" evidence="9">
    <location>
        <begin position="102"/>
        <end position="261"/>
    </location>
</feature>
<dbReference type="InterPro" id="IPR037524">
    <property type="entry name" value="PA14/GLEYA"/>
</dbReference>
<dbReference type="Pfam" id="PF00624">
    <property type="entry name" value="Flocculin"/>
    <property type="match status" value="4"/>
</dbReference>
<feature type="chain" id="PRO_5041422603" description="PA14 domain-containing protein" evidence="8">
    <location>
        <begin position="24"/>
        <end position="1488"/>
    </location>
</feature>
<dbReference type="GeneID" id="80917865"/>
<evidence type="ECO:0000256" key="3">
    <source>
        <dbReference type="ARBA" id="ARBA00022622"/>
    </source>
</evidence>
<evidence type="ECO:0000313" key="11">
    <source>
        <dbReference type="Proteomes" id="UP001161438"/>
    </source>
</evidence>
<evidence type="ECO:0000256" key="8">
    <source>
        <dbReference type="SAM" id="SignalP"/>
    </source>
</evidence>